<proteinExistence type="inferred from homology"/>
<dbReference type="UniPathway" id="UPA00219"/>
<dbReference type="PANTHER" id="PTHR21015">
    <property type="entry name" value="UDP-N-ACETYLGLUCOSAMINE--N-ACETYLMURAMYL-(PENTAPEPTIDE) PYROPHOSPHORYL-UNDECAPRENOL N-ACETYLGLUCOSAMINE TRANSFERASE 1"/>
    <property type="match status" value="1"/>
</dbReference>
<dbReference type="PANTHER" id="PTHR21015:SF22">
    <property type="entry name" value="GLYCOSYLTRANSFERASE"/>
    <property type="match status" value="1"/>
</dbReference>
<evidence type="ECO:0000313" key="13">
    <source>
        <dbReference type="EMBL" id="ATX82688.1"/>
    </source>
</evidence>
<keyword evidence="7 10" id="KW-0472">Membrane</keyword>
<dbReference type="SUPFAM" id="SSF53756">
    <property type="entry name" value="UDP-Glycosyltransferase/glycogen phosphorylase"/>
    <property type="match status" value="1"/>
</dbReference>
<dbReference type="HAMAP" id="MF_00033">
    <property type="entry name" value="MurG"/>
    <property type="match status" value="1"/>
</dbReference>
<dbReference type="GO" id="GO:0051991">
    <property type="term" value="F:UDP-N-acetyl-D-glucosamine:N-acetylmuramoyl-L-alanyl-D-glutamyl-meso-2,6-diaminopimelyl-D-alanyl-D-alanine-diphosphoundecaprenol 4-beta-N-acetylglucosaminlytransferase activity"/>
    <property type="evidence" value="ECO:0007669"/>
    <property type="project" value="RHEA"/>
</dbReference>
<comment type="caution">
    <text evidence="10">Lacks conserved residue(s) required for the propagation of feature annotation.</text>
</comment>
<keyword evidence="9 10" id="KW-0961">Cell wall biogenesis/degradation</keyword>
<protein>
    <recommendedName>
        <fullName evidence="10">UDP-N-acetylglucosamine--N-acetylmuramyl-(pentapeptide) pyrophosphoryl-undecaprenol N-acetylglucosamine transferase</fullName>
        <ecNumber evidence="10">2.4.1.227</ecNumber>
    </recommendedName>
    <alternativeName>
        <fullName evidence="10">Undecaprenyl-PP-MurNAc-pentapeptide-UDPGlcNAc GlcNAc transferase</fullName>
    </alternativeName>
</protein>
<evidence type="ECO:0000256" key="2">
    <source>
        <dbReference type="ARBA" id="ARBA00022618"/>
    </source>
</evidence>
<dbReference type="InterPro" id="IPR007235">
    <property type="entry name" value="Glyco_trans_28_C"/>
</dbReference>
<dbReference type="GO" id="GO:0005886">
    <property type="term" value="C:plasma membrane"/>
    <property type="evidence" value="ECO:0007669"/>
    <property type="project" value="UniProtKB-SubCell"/>
</dbReference>
<evidence type="ECO:0000256" key="3">
    <source>
        <dbReference type="ARBA" id="ARBA00022676"/>
    </source>
</evidence>
<reference evidence="13 14" key="1">
    <citation type="submission" date="2016-12" db="EMBL/GenBank/DDBJ databases">
        <title>Isolation and genomic insights into novel planktonic Zetaproteobacteria from stratified waters of the Chesapeake Bay.</title>
        <authorList>
            <person name="McAllister S.M."/>
            <person name="Kato S."/>
            <person name="Chan C.S."/>
            <person name="Chiu B.K."/>
            <person name="Field E.K."/>
        </authorList>
    </citation>
    <scope>NUCLEOTIDE SEQUENCE [LARGE SCALE GENOMIC DNA]</scope>
    <source>
        <strain evidence="13 14">CP-8</strain>
    </source>
</reference>
<comment type="pathway">
    <text evidence="10">Cell wall biogenesis; peptidoglycan biosynthesis.</text>
</comment>
<comment type="subcellular location">
    <subcellularLocation>
        <location evidence="10">Cell membrane</location>
        <topology evidence="10">Peripheral membrane protein</topology>
        <orientation evidence="10">Cytoplasmic side</orientation>
    </subcellularLocation>
</comment>
<feature type="domain" description="Glycosyltransferase family 28 N-terminal" evidence="11">
    <location>
        <begin position="8"/>
        <end position="147"/>
    </location>
</feature>
<sequence>MSRSALLCIAGGGTGGHVMPALALADAARTRWPELRVSFIGAERGLEAKLLPERGEDVLLLAMHGVKGAGLLQRLRAVIWELPKAVAQIRRSWRDRQPDLLVGVGGYASVSGVVAALLNRVPVVLYEQNAMPGLVNRTLARFCRRIMLGFSEASEHLGDSVARSVTGNIVRDEIAAVQWQSHTPPCLLVMGGSQGALVLNHSVPEACAMLAKEGREFTVVHVAGKDEEARKQAARIYADAGIKADVLGFCDDMAGFYAKGDLLMARAGAMSVTEAAICGMPCLFVPLPSAADDHQRFNAESLAGAGGAGVLIQGAMTNESLAADLDGLLFDRDRLAKMSEAARAWAPHDASSRQLDVLAEFLPLAGDKS</sequence>
<name>A0A2K8L5U5_9PROT</name>
<keyword evidence="1 10" id="KW-1003">Cell membrane</keyword>
<dbReference type="RefSeq" id="WP_100266009.1">
    <property type="nucleotide sequence ID" value="NZ_CP018800.1"/>
</dbReference>
<keyword evidence="6 10" id="KW-0573">Peptidoglycan synthesis</keyword>
<evidence type="ECO:0000256" key="9">
    <source>
        <dbReference type="ARBA" id="ARBA00023316"/>
    </source>
</evidence>
<keyword evidence="2 10" id="KW-0132">Cell division</keyword>
<evidence type="ECO:0000256" key="6">
    <source>
        <dbReference type="ARBA" id="ARBA00022984"/>
    </source>
</evidence>
<dbReference type="NCBIfam" id="TIGR01133">
    <property type="entry name" value="murG"/>
    <property type="match status" value="1"/>
</dbReference>
<dbReference type="GO" id="GO:0071555">
    <property type="term" value="P:cell wall organization"/>
    <property type="evidence" value="ECO:0007669"/>
    <property type="project" value="UniProtKB-KW"/>
</dbReference>
<evidence type="ECO:0000313" key="14">
    <source>
        <dbReference type="Proteomes" id="UP000231637"/>
    </source>
</evidence>
<dbReference type="GO" id="GO:0009252">
    <property type="term" value="P:peptidoglycan biosynthetic process"/>
    <property type="evidence" value="ECO:0007669"/>
    <property type="project" value="UniProtKB-UniRule"/>
</dbReference>
<dbReference type="GO" id="GO:0005975">
    <property type="term" value="P:carbohydrate metabolic process"/>
    <property type="evidence" value="ECO:0007669"/>
    <property type="project" value="InterPro"/>
</dbReference>
<dbReference type="AlphaFoldDB" id="A0A2K8L5U5"/>
<keyword evidence="3 10" id="KW-0328">Glycosyltransferase</keyword>
<evidence type="ECO:0000256" key="5">
    <source>
        <dbReference type="ARBA" id="ARBA00022960"/>
    </source>
</evidence>
<keyword evidence="4 10" id="KW-0808">Transferase</keyword>
<accession>A0A2K8L5U5</accession>
<organism evidence="13 14">
    <name type="scientific">Mariprofundus ferrinatatus</name>
    <dbReference type="NCBI Taxonomy" id="1921087"/>
    <lineage>
        <taxon>Bacteria</taxon>
        <taxon>Pseudomonadati</taxon>
        <taxon>Pseudomonadota</taxon>
        <taxon>Candidatius Mariprofundia</taxon>
        <taxon>Mariprofundales</taxon>
        <taxon>Mariprofundaceae</taxon>
        <taxon>Mariprofundus</taxon>
    </lineage>
</organism>
<evidence type="ECO:0000259" key="11">
    <source>
        <dbReference type="Pfam" id="PF03033"/>
    </source>
</evidence>
<feature type="binding site" evidence="10">
    <location>
        <position position="171"/>
    </location>
    <ligand>
        <name>UDP-N-acetyl-alpha-D-glucosamine</name>
        <dbReference type="ChEBI" id="CHEBI:57705"/>
    </ligand>
</feature>
<dbReference type="OrthoDB" id="9808936at2"/>
<evidence type="ECO:0000256" key="10">
    <source>
        <dbReference type="HAMAP-Rule" id="MF_00033"/>
    </source>
</evidence>
<feature type="domain" description="Glycosyl transferase family 28 C-terminal" evidence="12">
    <location>
        <begin position="187"/>
        <end position="343"/>
    </location>
</feature>
<evidence type="ECO:0000256" key="1">
    <source>
        <dbReference type="ARBA" id="ARBA00022475"/>
    </source>
</evidence>
<dbReference type="EMBL" id="CP018800">
    <property type="protein sequence ID" value="ATX82688.1"/>
    <property type="molecule type" value="Genomic_DNA"/>
</dbReference>
<evidence type="ECO:0000256" key="8">
    <source>
        <dbReference type="ARBA" id="ARBA00023306"/>
    </source>
</evidence>
<dbReference type="GO" id="GO:0008360">
    <property type="term" value="P:regulation of cell shape"/>
    <property type="evidence" value="ECO:0007669"/>
    <property type="project" value="UniProtKB-KW"/>
</dbReference>
<dbReference type="Proteomes" id="UP000231637">
    <property type="component" value="Chromosome"/>
</dbReference>
<dbReference type="CDD" id="cd03785">
    <property type="entry name" value="GT28_MurG"/>
    <property type="match status" value="1"/>
</dbReference>
<dbReference type="Pfam" id="PF03033">
    <property type="entry name" value="Glyco_transf_28"/>
    <property type="match status" value="1"/>
</dbReference>
<dbReference type="InterPro" id="IPR006009">
    <property type="entry name" value="GlcNAc_MurG"/>
</dbReference>
<evidence type="ECO:0000259" key="12">
    <source>
        <dbReference type="Pfam" id="PF04101"/>
    </source>
</evidence>
<evidence type="ECO:0000256" key="7">
    <source>
        <dbReference type="ARBA" id="ARBA00023136"/>
    </source>
</evidence>
<dbReference type="InterPro" id="IPR004276">
    <property type="entry name" value="GlycoTrans_28_N"/>
</dbReference>
<keyword evidence="14" id="KW-1185">Reference proteome</keyword>
<keyword evidence="5 10" id="KW-0133">Cell shape</keyword>
<feature type="binding site" evidence="10">
    <location>
        <position position="295"/>
    </location>
    <ligand>
        <name>UDP-N-acetyl-alpha-D-glucosamine</name>
        <dbReference type="ChEBI" id="CHEBI:57705"/>
    </ligand>
</feature>
<keyword evidence="8 10" id="KW-0131">Cell cycle</keyword>
<comment type="similarity">
    <text evidence="10">Belongs to the glycosyltransferase 28 family. MurG subfamily.</text>
</comment>
<dbReference type="Pfam" id="PF04101">
    <property type="entry name" value="Glyco_tran_28_C"/>
    <property type="match status" value="1"/>
</dbReference>
<feature type="binding site" evidence="10">
    <location>
        <position position="129"/>
    </location>
    <ligand>
        <name>UDP-N-acetyl-alpha-D-glucosamine</name>
        <dbReference type="ChEBI" id="CHEBI:57705"/>
    </ligand>
</feature>
<dbReference type="EC" id="2.4.1.227" evidence="10"/>
<feature type="binding site" evidence="10">
    <location>
        <position position="193"/>
    </location>
    <ligand>
        <name>UDP-N-acetyl-alpha-D-glucosamine</name>
        <dbReference type="ChEBI" id="CHEBI:57705"/>
    </ligand>
</feature>
<evidence type="ECO:0000256" key="4">
    <source>
        <dbReference type="ARBA" id="ARBA00022679"/>
    </source>
</evidence>
<dbReference type="KEGG" id="mfn:Ga0123462_1845"/>
<dbReference type="GO" id="GO:0050511">
    <property type="term" value="F:undecaprenyldiphospho-muramoylpentapeptide beta-N-acetylglucosaminyltransferase activity"/>
    <property type="evidence" value="ECO:0007669"/>
    <property type="project" value="UniProtKB-UniRule"/>
</dbReference>
<gene>
    <name evidence="10" type="primary">murG</name>
    <name evidence="13" type="ORF">Ga0123462_1845</name>
</gene>
<feature type="binding site" evidence="10">
    <location>
        <begin position="14"/>
        <end position="16"/>
    </location>
    <ligand>
        <name>UDP-N-acetyl-alpha-D-glucosamine</name>
        <dbReference type="ChEBI" id="CHEBI:57705"/>
    </ligand>
</feature>
<comment type="function">
    <text evidence="10">Cell wall formation. Catalyzes the transfer of a GlcNAc subunit on undecaprenyl-pyrophosphoryl-MurNAc-pentapeptide (lipid intermediate I) to form undecaprenyl-pyrophosphoryl-MurNAc-(pentapeptide)GlcNAc (lipid intermediate II).</text>
</comment>
<dbReference type="GO" id="GO:0051301">
    <property type="term" value="P:cell division"/>
    <property type="evidence" value="ECO:0007669"/>
    <property type="project" value="UniProtKB-KW"/>
</dbReference>
<comment type="catalytic activity">
    <reaction evidence="10">
        <text>di-trans,octa-cis-undecaprenyl diphospho-N-acetyl-alpha-D-muramoyl-L-alanyl-D-glutamyl-meso-2,6-diaminopimeloyl-D-alanyl-D-alanine + UDP-N-acetyl-alpha-D-glucosamine = di-trans,octa-cis-undecaprenyl diphospho-[N-acetyl-alpha-D-glucosaminyl-(1-&gt;4)]-N-acetyl-alpha-D-muramoyl-L-alanyl-D-glutamyl-meso-2,6-diaminopimeloyl-D-alanyl-D-alanine + UDP + H(+)</text>
        <dbReference type="Rhea" id="RHEA:31227"/>
        <dbReference type="ChEBI" id="CHEBI:15378"/>
        <dbReference type="ChEBI" id="CHEBI:57705"/>
        <dbReference type="ChEBI" id="CHEBI:58223"/>
        <dbReference type="ChEBI" id="CHEBI:61387"/>
        <dbReference type="ChEBI" id="CHEBI:61388"/>
        <dbReference type="EC" id="2.4.1.227"/>
    </reaction>
</comment>
<dbReference type="Gene3D" id="3.40.50.2000">
    <property type="entry name" value="Glycogen Phosphorylase B"/>
    <property type="match status" value="2"/>
</dbReference>